<dbReference type="Proteomes" id="UP000308917">
    <property type="component" value="Unassembled WGS sequence"/>
</dbReference>
<dbReference type="EMBL" id="STFG01000001">
    <property type="protein sequence ID" value="THU05498.1"/>
    <property type="molecule type" value="Genomic_DNA"/>
</dbReference>
<protein>
    <recommendedName>
        <fullName evidence="4">DUF4124 domain-containing protein</fullName>
    </recommendedName>
</protein>
<keyword evidence="3" id="KW-1185">Reference proteome</keyword>
<name>A0A4S8FD25_9BURK</name>
<organism evidence="2 3">
    <name type="scientific">Lampropedia puyangensis</name>
    <dbReference type="NCBI Taxonomy" id="1330072"/>
    <lineage>
        <taxon>Bacteria</taxon>
        <taxon>Pseudomonadati</taxon>
        <taxon>Pseudomonadota</taxon>
        <taxon>Betaproteobacteria</taxon>
        <taxon>Burkholderiales</taxon>
        <taxon>Comamonadaceae</taxon>
        <taxon>Lampropedia</taxon>
    </lineage>
</organism>
<proteinExistence type="predicted"/>
<dbReference type="OrthoDB" id="10001714at2"/>
<accession>A0A4S8FD25</accession>
<evidence type="ECO:0008006" key="4">
    <source>
        <dbReference type="Google" id="ProtNLM"/>
    </source>
</evidence>
<evidence type="ECO:0000313" key="2">
    <source>
        <dbReference type="EMBL" id="THU05498.1"/>
    </source>
</evidence>
<comment type="caution">
    <text evidence="2">The sequence shown here is derived from an EMBL/GenBank/DDBJ whole genome shotgun (WGS) entry which is preliminary data.</text>
</comment>
<gene>
    <name evidence="2" type="ORF">E9531_02910</name>
</gene>
<dbReference type="AlphaFoldDB" id="A0A4S8FD25"/>
<feature type="compositionally biased region" description="Basic and acidic residues" evidence="1">
    <location>
        <begin position="51"/>
        <end position="72"/>
    </location>
</feature>
<sequence length="131" mass="15106">MLKKLLLLIWTVQTGICSAQIYECKDEKGSRIWTNQACPEGVVLHQGVDADVQRDAERADREQRARRQKESADAAQRFRQNAYDSRVPGRASTKSLQRCDATRRALRIERAKTHSDGERIRQLSRDESKYC</sequence>
<evidence type="ECO:0000313" key="3">
    <source>
        <dbReference type="Proteomes" id="UP000308917"/>
    </source>
</evidence>
<feature type="region of interest" description="Disordered" evidence="1">
    <location>
        <begin position="49"/>
        <end position="98"/>
    </location>
</feature>
<reference evidence="2 3" key="1">
    <citation type="journal article" date="2015" name="Antonie Van Leeuwenhoek">
        <title>Lampropedia puyangensis sp. nov., isolated from symptomatic bark of Populus ? euramericana canker and emended description of Lampropedia hyalina (Ehrenberg 1832) Lee et al. 2004.</title>
        <authorList>
            <person name="Li Y."/>
            <person name="Wang T."/>
            <person name="Piao C.G."/>
            <person name="Wang L.F."/>
            <person name="Tian G.Z."/>
            <person name="Zhu T.H."/>
            <person name="Guo M.W."/>
        </authorList>
    </citation>
    <scope>NUCLEOTIDE SEQUENCE [LARGE SCALE GENOMIC DNA]</scope>
    <source>
        <strain evidence="2 3">2-bin</strain>
    </source>
</reference>
<evidence type="ECO:0000256" key="1">
    <source>
        <dbReference type="SAM" id="MobiDB-lite"/>
    </source>
</evidence>
<dbReference type="RefSeq" id="WP_136572207.1">
    <property type="nucleotide sequence ID" value="NZ_STFG01000001.1"/>
</dbReference>